<dbReference type="Proteomes" id="UP000018040">
    <property type="component" value="Unassembled WGS sequence"/>
</dbReference>
<dbReference type="EMBL" id="AHHH01000085">
    <property type="protein sequence ID" value="ESU42358.1"/>
    <property type="molecule type" value="Genomic_DNA"/>
</dbReference>
<sequence length="67" mass="7665">MEESTTYQGVSPLLLICLTALIQTSYNSTPFLSMQCYTIEITRLADENQYEHIYQARVLQEAVSSRT</sequence>
<reference evidence="2" key="1">
    <citation type="submission" date="2012-02" db="EMBL/GenBank/DDBJ databases">
        <title>Genome sequencing of Giardia lamblia Genotypes A2 and B isolates (DH and GS) and comparative analysis with the genomes of Genotypes A1 and E (WB and Pig).</title>
        <authorList>
            <person name="Adam R."/>
            <person name="Dahlstrom E."/>
            <person name="Martens C."/>
            <person name="Bruno D."/>
            <person name="Barbian K."/>
            <person name="Porcella S.F."/>
            <person name="Nash T."/>
        </authorList>
    </citation>
    <scope>NUCLEOTIDE SEQUENCE</scope>
    <source>
        <strain evidence="2">GS</strain>
    </source>
</reference>
<organism evidence="1 2">
    <name type="scientific">Giardia intestinalis</name>
    <name type="common">Giardia lamblia</name>
    <dbReference type="NCBI Taxonomy" id="5741"/>
    <lineage>
        <taxon>Eukaryota</taxon>
        <taxon>Metamonada</taxon>
        <taxon>Diplomonadida</taxon>
        <taxon>Hexamitidae</taxon>
        <taxon>Giardiinae</taxon>
        <taxon>Giardia</taxon>
    </lineage>
</organism>
<evidence type="ECO:0000313" key="1">
    <source>
        <dbReference type="EMBL" id="ESU42358.1"/>
    </source>
</evidence>
<comment type="caution">
    <text evidence="1">The sequence shown here is derived from an EMBL/GenBank/DDBJ whole genome shotgun (WGS) entry which is preliminary data.</text>
</comment>
<dbReference type="AlphaFoldDB" id="V6TTP9"/>
<evidence type="ECO:0000313" key="2">
    <source>
        <dbReference type="Proteomes" id="UP000018040"/>
    </source>
</evidence>
<reference evidence="1 2" key="2">
    <citation type="journal article" date="2013" name="Genome Biol. Evol.">
        <title>Genome sequencing of Giardia lamblia genotypes A2 and B isolates (DH and GS) and comparative analysis with the genomes of genotypes A1 and E (WB and Pig).</title>
        <authorList>
            <person name="Adam R.D."/>
            <person name="Dahlstrom E.W."/>
            <person name="Martens C.A."/>
            <person name="Bruno D.P."/>
            <person name="Barbian K.D."/>
            <person name="Ricklefs S.M."/>
            <person name="Hernandez M.M."/>
            <person name="Narla N.P."/>
            <person name="Patel R.B."/>
            <person name="Porcella S.F."/>
            <person name="Nash T.E."/>
        </authorList>
    </citation>
    <scope>NUCLEOTIDE SEQUENCE [LARGE SCALE GENOMIC DNA]</scope>
    <source>
        <strain evidence="1 2">GS</strain>
    </source>
</reference>
<gene>
    <name evidence="1" type="ORF">GSB_153502</name>
</gene>
<protein>
    <submittedName>
        <fullName evidence="1">Putative phosphatase</fullName>
    </submittedName>
</protein>
<name>V6TTP9_GIAIN</name>
<proteinExistence type="predicted"/>
<accession>V6TTP9</accession>